<dbReference type="InterPro" id="IPR016813">
    <property type="entry name" value="NADH_Ub_cplx-1_21kDa"/>
</dbReference>
<dbReference type="OrthoDB" id="2093493at2759"/>
<gene>
    <name evidence="1" type="ORF">DL764_007395</name>
</gene>
<dbReference type="PANTHER" id="PTHR37325">
    <property type="entry name" value="OXIDOREDUCTASE 21 KDA SUBUNIT, PUTATIVE (AFU_ORTHOLOGUE AFUA_4G05910)-RELATED"/>
    <property type="match status" value="1"/>
</dbReference>
<keyword evidence="2" id="KW-1185">Reference proteome</keyword>
<dbReference type="EMBL" id="QJNU01000502">
    <property type="protein sequence ID" value="RYO96795.1"/>
    <property type="molecule type" value="Genomic_DNA"/>
</dbReference>
<dbReference type="PIRSF" id="PIRSF022976">
    <property type="entry name" value="NADH_Oxi_21kDa"/>
    <property type="match status" value="1"/>
</dbReference>
<reference evidence="1 2" key="1">
    <citation type="submission" date="2018-06" db="EMBL/GenBank/DDBJ databases">
        <title>Complete Genomes of Monosporascus.</title>
        <authorList>
            <person name="Robinson A.J."/>
            <person name="Natvig D.O."/>
        </authorList>
    </citation>
    <scope>NUCLEOTIDE SEQUENCE [LARGE SCALE GENOMIC DNA]</scope>
    <source>
        <strain evidence="1 2">CBS 110550</strain>
    </source>
</reference>
<organism evidence="1 2">
    <name type="scientific">Monosporascus ibericus</name>
    <dbReference type="NCBI Taxonomy" id="155417"/>
    <lineage>
        <taxon>Eukaryota</taxon>
        <taxon>Fungi</taxon>
        <taxon>Dikarya</taxon>
        <taxon>Ascomycota</taxon>
        <taxon>Pezizomycotina</taxon>
        <taxon>Sordariomycetes</taxon>
        <taxon>Xylariomycetidae</taxon>
        <taxon>Xylariales</taxon>
        <taxon>Xylariales incertae sedis</taxon>
        <taxon>Monosporascus</taxon>
    </lineage>
</organism>
<evidence type="ECO:0000313" key="1">
    <source>
        <dbReference type="EMBL" id="RYO96795.1"/>
    </source>
</evidence>
<dbReference type="PANTHER" id="PTHR37325:SF1">
    <property type="entry name" value="OXIDOREDUCTASE 21 KDA SUBUNIT, PUTATIVE (AFU_ORTHOLOGUE AFUA_4G05910)-RELATED"/>
    <property type="match status" value="1"/>
</dbReference>
<sequence length="197" mass="20994">MASKAVAKAVGGVVSINQKQTVQSTGIWERVRRLFAVDPNRSNGVPLNPYFRNPTPGAMDPLGYDDPVTVPAGDIADNAYFRRDVRRAYPRPSVVGQADAVGLLTVGSAAAPKRELVGDEGQKALVAATQEGREGGLAAFVEKTGAKAVAADLLVDGLPPLPSGMSLKAGEEKWKVYDYALTEENAYPESYPCRTFK</sequence>
<dbReference type="AlphaFoldDB" id="A0A4Q4T2Z9"/>
<proteinExistence type="predicted"/>
<dbReference type="Proteomes" id="UP000293360">
    <property type="component" value="Unassembled WGS sequence"/>
</dbReference>
<dbReference type="STRING" id="155417.A0A4Q4T2Z9"/>
<protein>
    <recommendedName>
        <fullName evidence="3">NADH-ubiquinone oxidoreductase 21.3 kDa subunit</fullName>
    </recommendedName>
</protein>
<dbReference type="CDD" id="cd22849">
    <property type="entry name" value="NuzM"/>
    <property type="match status" value="1"/>
</dbReference>
<evidence type="ECO:0000313" key="2">
    <source>
        <dbReference type="Proteomes" id="UP000293360"/>
    </source>
</evidence>
<comment type="caution">
    <text evidence="1">The sequence shown here is derived from an EMBL/GenBank/DDBJ whole genome shotgun (WGS) entry which is preliminary data.</text>
</comment>
<evidence type="ECO:0008006" key="3">
    <source>
        <dbReference type="Google" id="ProtNLM"/>
    </source>
</evidence>
<name>A0A4Q4T2Z9_9PEZI</name>
<accession>A0A4Q4T2Z9</accession>